<proteinExistence type="predicted"/>
<evidence type="ECO:0000313" key="2">
    <source>
        <dbReference type="Proteomes" id="UP000828941"/>
    </source>
</evidence>
<gene>
    <name evidence="1" type="ORF">L6164_021973</name>
</gene>
<dbReference type="Proteomes" id="UP000828941">
    <property type="component" value="Chromosome 9"/>
</dbReference>
<reference evidence="1 2" key="1">
    <citation type="journal article" date="2022" name="DNA Res.">
        <title>Chromosomal-level genome assembly of the orchid tree Bauhinia variegata (Leguminosae; Cercidoideae) supports the allotetraploid origin hypothesis of Bauhinia.</title>
        <authorList>
            <person name="Zhong Y."/>
            <person name="Chen Y."/>
            <person name="Zheng D."/>
            <person name="Pang J."/>
            <person name="Liu Y."/>
            <person name="Luo S."/>
            <person name="Meng S."/>
            <person name="Qian L."/>
            <person name="Wei D."/>
            <person name="Dai S."/>
            <person name="Zhou R."/>
        </authorList>
    </citation>
    <scope>NUCLEOTIDE SEQUENCE [LARGE SCALE GENOMIC DNA]</scope>
    <source>
        <strain evidence="1">BV-YZ2020</strain>
    </source>
</reference>
<sequence>MTPVTFSTIILFSLVLLSIAAGQERAPHGLGYENPEAFTPSAYDFFHPNAQKPENKDPCAASKCSPLPLAALVEDTRVFINRASTPLKFLGIWDLLGLGLGLGLLAMF</sequence>
<accession>A0ACB9MF75</accession>
<dbReference type="EMBL" id="CM039434">
    <property type="protein sequence ID" value="KAI4322262.1"/>
    <property type="molecule type" value="Genomic_DNA"/>
</dbReference>
<comment type="caution">
    <text evidence="1">The sequence shown here is derived from an EMBL/GenBank/DDBJ whole genome shotgun (WGS) entry which is preliminary data.</text>
</comment>
<organism evidence="1 2">
    <name type="scientific">Bauhinia variegata</name>
    <name type="common">Purple orchid tree</name>
    <name type="synonym">Phanera variegata</name>
    <dbReference type="NCBI Taxonomy" id="167791"/>
    <lineage>
        <taxon>Eukaryota</taxon>
        <taxon>Viridiplantae</taxon>
        <taxon>Streptophyta</taxon>
        <taxon>Embryophyta</taxon>
        <taxon>Tracheophyta</taxon>
        <taxon>Spermatophyta</taxon>
        <taxon>Magnoliopsida</taxon>
        <taxon>eudicotyledons</taxon>
        <taxon>Gunneridae</taxon>
        <taxon>Pentapetalae</taxon>
        <taxon>rosids</taxon>
        <taxon>fabids</taxon>
        <taxon>Fabales</taxon>
        <taxon>Fabaceae</taxon>
        <taxon>Cercidoideae</taxon>
        <taxon>Cercideae</taxon>
        <taxon>Bauhiniinae</taxon>
        <taxon>Bauhinia</taxon>
    </lineage>
</organism>
<name>A0ACB9MF75_BAUVA</name>
<keyword evidence="2" id="KW-1185">Reference proteome</keyword>
<protein>
    <submittedName>
        <fullName evidence="1">Uncharacterized protein</fullName>
    </submittedName>
</protein>
<evidence type="ECO:0000313" key="1">
    <source>
        <dbReference type="EMBL" id="KAI4322262.1"/>
    </source>
</evidence>